<name>A0A1T4T115_9HYPH</name>
<protein>
    <submittedName>
        <fullName evidence="10">Putative spermidine/putrescine transport system permease protein</fullName>
    </submittedName>
</protein>
<dbReference type="Gene3D" id="1.10.3720.10">
    <property type="entry name" value="MetI-like"/>
    <property type="match status" value="1"/>
</dbReference>
<feature type="transmembrane region" description="Helical" evidence="8">
    <location>
        <begin position="139"/>
        <end position="162"/>
    </location>
</feature>
<proteinExistence type="inferred from homology"/>
<feature type="transmembrane region" description="Helical" evidence="8">
    <location>
        <begin position="16"/>
        <end position="40"/>
    </location>
</feature>
<dbReference type="PROSITE" id="PS50928">
    <property type="entry name" value="ABC_TM1"/>
    <property type="match status" value="1"/>
</dbReference>
<sequence length="271" mass="29199">MSAAVNKKPFDLGRTAYLGLNLVLLAFLLVPIAIVLVFALNPTPYISFPPVGVSLRWFVKFFEGGDFMRALWLSLWVAACVLVLSVVIGGACALALARGNLPGRAFLTAFFMSPLMLPAILTGLALFQAYLLAGIGRPVWGLIMAHTLVAVPYVLRTTLAVLHNFDRRIEEAASVLGASPTRVFFEVTLPLIRPGVFAGGVFAFIVSFDQFPVSLFLVVPKGETLPVVLFNYMKFDLDGAIAAASMVSILLALAVVVALERLIGLKAYVKL</sequence>
<dbReference type="SUPFAM" id="SSF161098">
    <property type="entry name" value="MetI-like"/>
    <property type="match status" value="1"/>
</dbReference>
<dbReference type="OrthoDB" id="8156137at2"/>
<evidence type="ECO:0000259" key="9">
    <source>
        <dbReference type="PROSITE" id="PS50928"/>
    </source>
</evidence>
<dbReference type="GO" id="GO:0055085">
    <property type="term" value="P:transmembrane transport"/>
    <property type="evidence" value="ECO:0007669"/>
    <property type="project" value="InterPro"/>
</dbReference>
<dbReference type="GO" id="GO:0005886">
    <property type="term" value="C:plasma membrane"/>
    <property type="evidence" value="ECO:0007669"/>
    <property type="project" value="UniProtKB-SubCell"/>
</dbReference>
<keyword evidence="5 8" id="KW-0812">Transmembrane</keyword>
<dbReference type="EMBL" id="FUWJ01000011">
    <property type="protein sequence ID" value="SKA33858.1"/>
    <property type="molecule type" value="Genomic_DNA"/>
</dbReference>
<dbReference type="Pfam" id="PF00528">
    <property type="entry name" value="BPD_transp_1"/>
    <property type="match status" value="1"/>
</dbReference>
<feature type="transmembrane region" description="Helical" evidence="8">
    <location>
        <begin position="70"/>
        <end position="97"/>
    </location>
</feature>
<feature type="transmembrane region" description="Helical" evidence="8">
    <location>
        <begin position="109"/>
        <end position="133"/>
    </location>
</feature>
<evidence type="ECO:0000313" key="11">
    <source>
        <dbReference type="Proteomes" id="UP000190092"/>
    </source>
</evidence>
<feature type="transmembrane region" description="Helical" evidence="8">
    <location>
        <begin position="239"/>
        <end position="259"/>
    </location>
</feature>
<keyword evidence="11" id="KW-1185">Reference proteome</keyword>
<dbReference type="PANTHER" id="PTHR43357:SF4">
    <property type="entry name" value="INNER MEMBRANE ABC TRANSPORTER PERMEASE PROTEIN YDCV"/>
    <property type="match status" value="1"/>
</dbReference>
<feature type="domain" description="ABC transmembrane type-1" evidence="9">
    <location>
        <begin position="71"/>
        <end position="259"/>
    </location>
</feature>
<dbReference type="InterPro" id="IPR000515">
    <property type="entry name" value="MetI-like"/>
</dbReference>
<gene>
    <name evidence="10" type="ORF">SAMN02745126_05419</name>
</gene>
<dbReference type="RefSeq" id="WP_085937148.1">
    <property type="nucleotide sequence ID" value="NZ_FUWJ01000011.1"/>
</dbReference>
<dbReference type="InterPro" id="IPR035906">
    <property type="entry name" value="MetI-like_sf"/>
</dbReference>
<evidence type="ECO:0000256" key="1">
    <source>
        <dbReference type="ARBA" id="ARBA00004429"/>
    </source>
</evidence>
<reference evidence="11" key="1">
    <citation type="submission" date="2017-02" db="EMBL/GenBank/DDBJ databases">
        <authorList>
            <person name="Varghese N."/>
            <person name="Submissions S."/>
        </authorList>
    </citation>
    <scope>NUCLEOTIDE SEQUENCE [LARGE SCALE GENOMIC DNA]</scope>
    <source>
        <strain evidence="11">ATCC 27094</strain>
    </source>
</reference>
<evidence type="ECO:0000256" key="8">
    <source>
        <dbReference type="RuleBase" id="RU363032"/>
    </source>
</evidence>
<evidence type="ECO:0000256" key="4">
    <source>
        <dbReference type="ARBA" id="ARBA00022519"/>
    </source>
</evidence>
<evidence type="ECO:0000313" key="10">
    <source>
        <dbReference type="EMBL" id="SKA33858.1"/>
    </source>
</evidence>
<comment type="subcellular location">
    <subcellularLocation>
        <location evidence="1">Cell inner membrane</location>
        <topology evidence="1">Multi-pass membrane protein</topology>
    </subcellularLocation>
    <subcellularLocation>
        <location evidence="8">Cell membrane</location>
        <topology evidence="8">Multi-pass membrane protein</topology>
    </subcellularLocation>
</comment>
<dbReference type="CDD" id="cd06261">
    <property type="entry name" value="TM_PBP2"/>
    <property type="match status" value="1"/>
</dbReference>
<evidence type="ECO:0000256" key="7">
    <source>
        <dbReference type="ARBA" id="ARBA00023136"/>
    </source>
</evidence>
<dbReference type="STRING" id="225324.SAMN02745126_05419"/>
<dbReference type="PANTHER" id="PTHR43357">
    <property type="entry name" value="INNER MEMBRANE ABC TRANSPORTER PERMEASE PROTEIN YDCV"/>
    <property type="match status" value="1"/>
</dbReference>
<dbReference type="Proteomes" id="UP000190092">
    <property type="component" value="Unassembled WGS sequence"/>
</dbReference>
<keyword evidence="3" id="KW-1003">Cell membrane</keyword>
<evidence type="ECO:0000256" key="5">
    <source>
        <dbReference type="ARBA" id="ARBA00022692"/>
    </source>
</evidence>
<evidence type="ECO:0000256" key="6">
    <source>
        <dbReference type="ARBA" id="ARBA00022989"/>
    </source>
</evidence>
<keyword evidence="4" id="KW-0997">Cell inner membrane</keyword>
<evidence type="ECO:0000256" key="3">
    <source>
        <dbReference type="ARBA" id="ARBA00022475"/>
    </source>
</evidence>
<comment type="similarity">
    <text evidence="8">Belongs to the binding-protein-dependent transport system permease family.</text>
</comment>
<keyword evidence="2 8" id="KW-0813">Transport</keyword>
<dbReference type="AlphaFoldDB" id="A0A1T4T115"/>
<keyword evidence="7 8" id="KW-0472">Membrane</keyword>
<keyword evidence="6 8" id="KW-1133">Transmembrane helix</keyword>
<evidence type="ECO:0000256" key="2">
    <source>
        <dbReference type="ARBA" id="ARBA00022448"/>
    </source>
</evidence>
<accession>A0A1T4T115</accession>
<organism evidence="10 11">
    <name type="scientific">Enhydrobacter aerosaccus</name>
    <dbReference type="NCBI Taxonomy" id="225324"/>
    <lineage>
        <taxon>Bacteria</taxon>
        <taxon>Pseudomonadati</taxon>
        <taxon>Pseudomonadota</taxon>
        <taxon>Alphaproteobacteria</taxon>
        <taxon>Hyphomicrobiales</taxon>
        <taxon>Enhydrobacter</taxon>
    </lineage>
</organism>